<evidence type="ECO:0000256" key="4">
    <source>
        <dbReference type="ARBA" id="ARBA00022485"/>
    </source>
</evidence>
<dbReference type="AlphaFoldDB" id="S9X998"/>
<keyword evidence="8" id="KW-1185">Reference proteome</keyword>
<dbReference type="Pfam" id="PF09810">
    <property type="entry name" value="Exo5"/>
    <property type="match status" value="1"/>
</dbReference>
<keyword evidence="6" id="KW-0378">Hydrolase</keyword>
<dbReference type="HOGENOM" id="CLU_013225_0_2_1"/>
<comment type="subunit">
    <text evidence="3">Monomer.</text>
</comment>
<organism evidence="7 8">
    <name type="scientific">Schizosaccharomyces cryophilus (strain OY26 / ATCC MYA-4695 / CBS 11777 / NBRC 106824 / NRRL Y48691)</name>
    <name type="common">Fission yeast</name>
    <dbReference type="NCBI Taxonomy" id="653667"/>
    <lineage>
        <taxon>Eukaryota</taxon>
        <taxon>Fungi</taxon>
        <taxon>Dikarya</taxon>
        <taxon>Ascomycota</taxon>
        <taxon>Taphrinomycotina</taxon>
        <taxon>Schizosaccharomycetes</taxon>
        <taxon>Schizosaccharomycetales</taxon>
        <taxon>Schizosaccharomycetaceae</taxon>
        <taxon>Schizosaccharomyces</taxon>
    </lineage>
</organism>
<dbReference type="GO" id="GO:0045145">
    <property type="term" value="F:single-stranded DNA 5'-3' DNA exonuclease activity"/>
    <property type="evidence" value="ECO:0007669"/>
    <property type="project" value="EnsemblFungi"/>
</dbReference>
<dbReference type="EMBL" id="KE546988">
    <property type="protein sequence ID" value="EPY53777.1"/>
    <property type="molecule type" value="Genomic_DNA"/>
</dbReference>
<dbReference type="GO" id="GO:0051539">
    <property type="term" value="F:4 iron, 4 sulfur cluster binding"/>
    <property type="evidence" value="ECO:0007669"/>
    <property type="project" value="UniProtKB-KW"/>
</dbReference>
<dbReference type="RefSeq" id="XP_013021104.1">
    <property type="nucleotide sequence ID" value="XM_013165650.1"/>
</dbReference>
<evidence type="ECO:0000256" key="6">
    <source>
        <dbReference type="ARBA" id="ARBA00022839"/>
    </source>
</evidence>
<evidence type="ECO:0000256" key="1">
    <source>
        <dbReference type="ARBA" id="ARBA00001966"/>
    </source>
</evidence>
<evidence type="ECO:0000256" key="5">
    <source>
        <dbReference type="ARBA" id="ARBA00022722"/>
    </source>
</evidence>
<dbReference type="eggNOG" id="KOG4760">
    <property type="taxonomic scope" value="Eukaryota"/>
</dbReference>
<dbReference type="GO" id="GO:0005634">
    <property type="term" value="C:nucleus"/>
    <property type="evidence" value="ECO:0007669"/>
    <property type="project" value="EnsemblFungi"/>
</dbReference>
<dbReference type="OMA" id="EEMAWWK"/>
<sequence length="410" mass="48313">MDDYEVFDVEDLNDFLEQLDRQESSFLQISSNLKVDGTDSEVEWGITSIEHDTIEADMFRKKTLYDLFRKRRGYLNVTDLVSPLWCEVQQDYYLTKKIKKTSPQMIKGSSVHQHLEYETTPPTDRILLNKTSKEEPWALKILKQIEGLQQLYLNGITREFPIWGLYKDSFVVGIIDEISLAQQGTSTKEHSDIRDFWLPGTRNIYFTDNKTRFSNAKPSISQVFQSKIQVMYYAHLFLHYFPSLNIKSTQPLYATQKDDNQMKLEKPWMDSFLNSLNLDGSKDLGTEFLEQSIRTIPTIPEDDFKENNSLNGLYKISSKLARRLRLNISDKNLGITYWNPQTQQPLHVEKFNYEPTTLDDCYNRVNSLWRTMREPVGVSPNEVFKCRSCEFREECWWLQKKQSMPIRNFE</sequence>
<protein>
    <submittedName>
        <fullName evidence="7">Eukaryotic protein</fullName>
    </submittedName>
</protein>
<keyword evidence="4" id="KW-0408">Iron</keyword>
<reference evidence="7 8" key="1">
    <citation type="journal article" date="2011" name="Science">
        <title>Comparative functional genomics of the fission yeasts.</title>
        <authorList>
            <person name="Rhind N."/>
            <person name="Chen Z."/>
            <person name="Yassour M."/>
            <person name="Thompson D.A."/>
            <person name="Haas B.J."/>
            <person name="Habib N."/>
            <person name="Wapinski I."/>
            <person name="Roy S."/>
            <person name="Lin M.F."/>
            <person name="Heiman D.I."/>
            <person name="Young S.K."/>
            <person name="Furuya K."/>
            <person name="Guo Y."/>
            <person name="Pidoux A."/>
            <person name="Chen H.M."/>
            <person name="Robbertse B."/>
            <person name="Goldberg J.M."/>
            <person name="Aoki K."/>
            <person name="Bayne E.H."/>
            <person name="Berlin A.M."/>
            <person name="Desjardins C.A."/>
            <person name="Dobbs E."/>
            <person name="Dukaj L."/>
            <person name="Fan L."/>
            <person name="FitzGerald M.G."/>
            <person name="French C."/>
            <person name="Gujja S."/>
            <person name="Hansen K."/>
            <person name="Keifenheim D."/>
            <person name="Levin J.Z."/>
            <person name="Mosher R.A."/>
            <person name="Mueller C.A."/>
            <person name="Pfiffner J."/>
            <person name="Priest M."/>
            <person name="Russ C."/>
            <person name="Smialowska A."/>
            <person name="Swoboda P."/>
            <person name="Sykes S.M."/>
            <person name="Vaughn M."/>
            <person name="Vengrova S."/>
            <person name="Yoder R."/>
            <person name="Zeng Q."/>
            <person name="Allshire R."/>
            <person name="Baulcombe D."/>
            <person name="Birren B.W."/>
            <person name="Brown W."/>
            <person name="Ekwall K."/>
            <person name="Kellis M."/>
            <person name="Leatherwood J."/>
            <person name="Levin H."/>
            <person name="Margalit H."/>
            <person name="Martienssen R."/>
            <person name="Nieduszynski C.A."/>
            <person name="Spatafora J.W."/>
            <person name="Friedman N."/>
            <person name="Dalgaard J.Z."/>
            <person name="Baumann P."/>
            <person name="Niki H."/>
            <person name="Regev A."/>
            <person name="Nusbaum C."/>
        </authorList>
    </citation>
    <scope>NUCLEOTIDE SEQUENCE [LARGE SCALE GENOMIC DNA]</scope>
    <source>
        <strain evidence="8">OY26 / ATCC MYA-4695 / CBS 11777 / NBRC 106824 / NRRL Y48691</strain>
    </source>
</reference>
<dbReference type="GeneID" id="25037310"/>
<gene>
    <name evidence="7" type="ORF">SPOG_02989</name>
</gene>
<keyword evidence="4" id="KW-0479">Metal-binding</keyword>
<accession>S9X998</accession>
<dbReference type="OrthoDB" id="354769at2759"/>
<evidence type="ECO:0000256" key="3">
    <source>
        <dbReference type="ARBA" id="ARBA00011245"/>
    </source>
</evidence>
<dbReference type="InterPro" id="IPR019190">
    <property type="entry name" value="EXOV"/>
</dbReference>
<comment type="cofactor">
    <cofactor evidence="1">
        <name>[4Fe-4S] cluster</name>
        <dbReference type="ChEBI" id="CHEBI:49883"/>
    </cofactor>
</comment>
<keyword evidence="4" id="KW-0411">Iron-sulfur</keyword>
<dbReference type="PANTHER" id="PTHR14464:SF4">
    <property type="entry name" value="EXONUCLEASE V"/>
    <property type="match status" value="1"/>
</dbReference>
<name>S9X998_SCHCR</name>
<dbReference type="GO" id="GO:0005739">
    <property type="term" value="C:mitochondrion"/>
    <property type="evidence" value="ECO:0007669"/>
    <property type="project" value="EnsemblFungi"/>
</dbReference>
<dbReference type="Proteomes" id="UP000015464">
    <property type="component" value="Unassembled WGS sequence"/>
</dbReference>
<proteinExistence type="inferred from homology"/>
<dbReference type="GO" id="GO:0036298">
    <property type="term" value="P:recombinational interstrand cross-link repair"/>
    <property type="evidence" value="ECO:0007669"/>
    <property type="project" value="EnsemblFungi"/>
</dbReference>
<keyword evidence="6" id="KW-0269">Exonuclease</keyword>
<keyword evidence="5" id="KW-0540">Nuclease</keyword>
<dbReference type="GO" id="GO:0032042">
    <property type="term" value="P:mitochondrial DNA metabolic process"/>
    <property type="evidence" value="ECO:0007669"/>
    <property type="project" value="EnsemblFungi"/>
</dbReference>
<keyword evidence="4" id="KW-0004">4Fe-4S</keyword>
<dbReference type="PANTHER" id="PTHR14464">
    <property type="entry name" value="EXONUCLEASE V"/>
    <property type="match status" value="1"/>
</dbReference>
<evidence type="ECO:0000313" key="8">
    <source>
        <dbReference type="Proteomes" id="UP000015464"/>
    </source>
</evidence>
<evidence type="ECO:0000256" key="2">
    <source>
        <dbReference type="ARBA" id="ARBA00009797"/>
    </source>
</evidence>
<evidence type="ECO:0000313" key="7">
    <source>
        <dbReference type="EMBL" id="EPY53777.1"/>
    </source>
</evidence>
<comment type="similarity">
    <text evidence="2">Belongs to the EXO5 family.</text>
</comment>